<evidence type="ECO:0000313" key="3">
    <source>
        <dbReference type="Proteomes" id="UP000824041"/>
    </source>
</evidence>
<dbReference type="AlphaFoldDB" id="A0A9D2IUR4"/>
<reference evidence="2" key="2">
    <citation type="submission" date="2021-04" db="EMBL/GenBank/DDBJ databases">
        <authorList>
            <person name="Gilroy R."/>
        </authorList>
    </citation>
    <scope>NUCLEOTIDE SEQUENCE</scope>
    <source>
        <strain evidence="2">14324</strain>
    </source>
</reference>
<accession>A0A9D2IUR4</accession>
<sequence>MVKHIVMWAFKEEVSEDARKEAVVKIKEGLEGLVGVVPGLLKAEVIVQPLSSSSHDLCLISELDSEESLKAYATNPDHVKVASVVRSVTCNRSCMDFEV</sequence>
<proteinExistence type="predicted"/>
<evidence type="ECO:0000313" key="2">
    <source>
        <dbReference type="EMBL" id="HIZ23535.1"/>
    </source>
</evidence>
<dbReference type="PROSITE" id="PS51502">
    <property type="entry name" value="S_R_A_B_BARREL"/>
    <property type="match status" value="1"/>
</dbReference>
<reference evidence="2" key="1">
    <citation type="journal article" date="2021" name="PeerJ">
        <title>Extensive microbial diversity within the chicken gut microbiome revealed by metagenomics and culture.</title>
        <authorList>
            <person name="Gilroy R."/>
            <person name="Ravi A."/>
            <person name="Getino M."/>
            <person name="Pursley I."/>
            <person name="Horton D.L."/>
            <person name="Alikhan N.F."/>
            <person name="Baker D."/>
            <person name="Gharbi K."/>
            <person name="Hall N."/>
            <person name="Watson M."/>
            <person name="Adriaenssens E.M."/>
            <person name="Foster-Nyarko E."/>
            <person name="Jarju S."/>
            <person name="Secka A."/>
            <person name="Antonio M."/>
            <person name="Oren A."/>
            <person name="Chaudhuri R.R."/>
            <person name="La Ragione R."/>
            <person name="Hildebrand F."/>
            <person name="Pallen M.J."/>
        </authorList>
    </citation>
    <scope>NUCLEOTIDE SEQUENCE</scope>
    <source>
        <strain evidence="2">14324</strain>
    </source>
</reference>
<name>A0A9D2IUR4_9FIRM</name>
<dbReference type="Pfam" id="PF07876">
    <property type="entry name" value="Dabb"/>
    <property type="match status" value="1"/>
</dbReference>
<organism evidence="2 3">
    <name type="scientific">Candidatus Blautia faecigallinarum</name>
    <dbReference type="NCBI Taxonomy" id="2838488"/>
    <lineage>
        <taxon>Bacteria</taxon>
        <taxon>Bacillati</taxon>
        <taxon>Bacillota</taxon>
        <taxon>Clostridia</taxon>
        <taxon>Lachnospirales</taxon>
        <taxon>Lachnospiraceae</taxon>
        <taxon>Blautia</taxon>
    </lineage>
</organism>
<dbReference type="EMBL" id="DXBU01000159">
    <property type="protein sequence ID" value="HIZ23535.1"/>
    <property type="molecule type" value="Genomic_DNA"/>
</dbReference>
<dbReference type="InterPro" id="IPR011008">
    <property type="entry name" value="Dimeric_a/b-barrel"/>
</dbReference>
<dbReference type="InterPro" id="IPR013097">
    <property type="entry name" value="Dabb"/>
</dbReference>
<dbReference type="SUPFAM" id="SSF54909">
    <property type="entry name" value="Dimeric alpha+beta barrel"/>
    <property type="match status" value="1"/>
</dbReference>
<gene>
    <name evidence="2" type="ORF">IAA21_12200</name>
</gene>
<feature type="domain" description="Stress-response A/B barrel" evidence="1">
    <location>
        <begin position="2"/>
        <end position="97"/>
    </location>
</feature>
<comment type="caution">
    <text evidence="2">The sequence shown here is derived from an EMBL/GenBank/DDBJ whole genome shotgun (WGS) entry which is preliminary data.</text>
</comment>
<dbReference type="SMART" id="SM00886">
    <property type="entry name" value="Dabb"/>
    <property type="match status" value="1"/>
</dbReference>
<protein>
    <submittedName>
        <fullName evidence="2">Dabb family protein</fullName>
    </submittedName>
</protein>
<evidence type="ECO:0000259" key="1">
    <source>
        <dbReference type="PROSITE" id="PS51502"/>
    </source>
</evidence>
<dbReference type="PANTHER" id="PTHR37832:SF1">
    <property type="entry name" value="STRESS-RESPONSE A_B BARREL DOMAIN-CONTAINING PROTEIN"/>
    <property type="match status" value="1"/>
</dbReference>
<dbReference type="PANTHER" id="PTHR37832">
    <property type="entry name" value="BLL2683 PROTEIN"/>
    <property type="match status" value="1"/>
</dbReference>
<dbReference type="Gene3D" id="3.30.70.100">
    <property type="match status" value="1"/>
</dbReference>
<dbReference type="Proteomes" id="UP000824041">
    <property type="component" value="Unassembled WGS sequence"/>
</dbReference>